<dbReference type="KEGG" id="api:100163901"/>
<dbReference type="GeneID" id="100163901"/>
<sequence>MNLEKAKPEGDEDYTNTISRLRNEFVVNHENYMSYLVRMKILGKIGFHLDYHKHMYKTRRDYAPDPNISDSYTSNIELNSHSSKLQRVVLPIGKRTIDMDIHVTKDEENYTKLMPFNPKDI</sequence>
<name>A0A8R2B445_ACYPI</name>
<keyword evidence="2" id="KW-1185">Reference proteome</keyword>
<evidence type="ECO:0000313" key="1">
    <source>
        <dbReference type="EnsemblMetazoa" id="XP_008180880.1"/>
    </source>
</evidence>
<dbReference type="OrthoDB" id="10614725at2759"/>
<proteinExistence type="predicted"/>
<evidence type="ECO:0000313" key="2">
    <source>
        <dbReference type="Proteomes" id="UP000007819"/>
    </source>
</evidence>
<dbReference type="EnsemblMetazoa" id="XM_008182658.3">
    <property type="protein sequence ID" value="XP_008180880.1"/>
    <property type="gene ID" value="LOC100163901"/>
</dbReference>
<reference evidence="1" key="2">
    <citation type="submission" date="2022-06" db="UniProtKB">
        <authorList>
            <consortium name="EnsemblMetazoa"/>
        </authorList>
    </citation>
    <scope>IDENTIFICATION</scope>
</reference>
<dbReference type="Proteomes" id="UP000007819">
    <property type="component" value="Chromosome A1"/>
</dbReference>
<accession>A0A8R2B445</accession>
<dbReference type="RefSeq" id="XP_008180880.1">
    <property type="nucleotide sequence ID" value="XM_008182658.3"/>
</dbReference>
<dbReference type="AlphaFoldDB" id="A0A8R2B445"/>
<reference evidence="2" key="1">
    <citation type="submission" date="2010-06" db="EMBL/GenBank/DDBJ databases">
        <authorList>
            <person name="Jiang H."/>
            <person name="Abraham K."/>
            <person name="Ali S."/>
            <person name="Alsbrooks S.L."/>
            <person name="Anim B.N."/>
            <person name="Anosike U.S."/>
            <person name="Attaway T."/>
            <person name="Bandaranaike D.P."/>
            <person name="Battles P.K."/>
            <person name="Bell S.N."/>
            <person name="Bell A.V."/>
            <person name="Beltran B."/>
            <person name="Bickham C."/>
            <person name="Bustamante Y."/>
            <person name="Caleb T."/>
            <person name="Canada A."/>
            <person name="Cardenas V."/>
            <person name="Carter K."/>
            <person name="Chacko J."/>
            <person name="Chandrabose M.N."/>
            <person name="Chavez D."/>
            <person name="Chavez A."/>
            <person name="Chen L."/>
            <person name="Chu H.-S."/>
            <person name="Claassen K.J."/>
            <person name="Cockrell R."/>
            <person name="Collins M."/>
            <person name="Cooper J.A."/>
            <person name="Cree A."/>
            <person name="Curry S.M."/>
            <person name="Da Y."/>
            <person name="Dao M.D."/>
            <person name="Das B."/>
            <person name="Davila M.-L."/>
            <person name="Davy-Carroll L."/>
            <person name="Denson S."/>
            <person name="Dinh H."/>
            <person name="Ebong V.E."/>
            <person name="Edwards J.R."/>
            <person name="Egan A."/>
            <person name="El-Daye J."/>
            <person name="Escobedo L."/>
            <person name="Fernandez S."/>
            <person name="Fernando P.R."/>
            <person name="Flagg N."/>
            <person name="Forbes L.D."/>
            <person name="Fowler R.G."/>
            <person name="Fu Q."/>
            <person name="Gabisi R.A."/>
            <person name="Ganer J."/>
            <person name="Garbino Pronczuk A."/>
            <person name="Garcia R.M."/>
            <person name="Garner T."/>
            <person name="Garrett T.E."/>
            <person name="Gonzalez D.A."/>
            <person name="Hamid H."/>
            <person name="Hawkins E.S."/>
            <person name="Hirani K."/>
            <person name="Hogues M.E."/>
            <person name="Hollins B."/>
            <person name="Hsiao C.-H."/>
            <person name="Jabil R."/>
            <person name="James M.L."/>
            <person name="Jhangiani S.N."/>
            <person name="Johnson B."/>
            <person name="Johnson Q."/>
            <person name="Joshi V."/>
            <person name="Kalu J.B."/>
            <person name="Kam C."/>
            <person name="Kashfia A."/>
            <person name="Keebler J."/>
            <person name="Kisamo H."/>
            <person name="Kovar C.L."/>
            <person name="Lago L.A."/>
            <person name="Lai C.-Y."/>
            <person name="Laidlaw J."/>
            <person name="Lara F."/>
            <person name="Le T.-K."/>
            <person name="Lee S.L."/>
            <person name="Legall F.H."/>
            <person name="Lemon S.J."/>
            <person name="Lewis L.R."/>
            <person name="Li B."/>
            <person name="Liu Y."/>
            <person name="Liu Y.-S."/>
            <person name="Lopez J."/>
            <person name="Lozado R.J."/>
            <person name="Lu J."/>
            <person name="Madu R.C."/>
            <person name="Maheshwari M."/>
            <person name="Maheshwari R."/>
            <person name="Malloy K."/>
            <person name="Martinez E."/>
            <person name="Mathew T."/>
            <person name="Mercado I.C."/>
            <person name="Mercado C."/>
            <person name="Meyer B."/>
            <person name="Montgomery K."/>
            <person name="Morgan M.B."/>
            <person name="Munidasa M."/>
            <person name="Nazareth L.V."/>
            <person name="Nelson J."/>
            <person name="Ng B.M."/>
            <person name="Nguyen N.B."/>
            <person name="Nguyen P.Q."/>
            <person name="Nguyen T."/>
            <person name="Obregon M."/>
            <person name="Okwuonu G.O."/>
            <person name="Onwere C.G."/>
            <person name="Orozco G."/>
            <person name="Parra A."/>
            <person name="Patel S."/>
            <person name="Patil S."/>
            <person name="Perez A."/>
            <person name="Perez Y."/>
            <person name="Pham C."/>
            <person name="Primus E.L."/>
            <person name="Pu L.-L."/>
            <person name="Puazo M."/>
            <person name="Qin X."/>
            <person name="Quiroz J.B."/>
            <person name="Reese J."/>
            <person name="Richards S."/>
            <person name="Rives C.M."/>
            <person name="Robberts R."/>
            <person name="Ruiz S.J."/>
            <person name="Ruiz M.J."/>
            <person name="Santibanez J."/>
            <person name="Schneider B.W."/>
            <person name="Sisson I."/>
            <person name="Smith M."/>
            <person name="Sodergren E."/>
            <person name="Song X.-Z."/>
            <person name="Song B.B."/>
            <person name="Summersgill H."/>
            <person name="Thelus R."/>
            <person name="Thornton R.D."/>
            <person name="Trejos Z.Y."/>
            <person name="Usmani K."/>
            <person name="Vattathil S."/>
            <person name="Villasana D."/>
            <person name="Walker D.L."/>
            <person name="Wang S."/>
            <person name="Wang K."/>
            <person name="White C.S."/>
            <person name="Williams A.C."/>
            <person name="Williamson J."/>
            <person name="Wilson K."/>
            <person name="Woghiren I.O."/>
            <person name="Woodworth J.R."/>
            <person name="Worley K.C."/>
            <person name="Wright R.A."/>
            <person name="Wu W."/>
            <person name="Young L."/>
            <person name="Zhang L."/>
            <person name="Zhang J."/>
            <person name="Zhu Y."/>
            <person name="Muzny D.M."/>
            <person name="Weinstock G."/>
            <person name="Gibbs R.A."/>
        </authorList>
    </citation>
    <scope>NUCLEOTIDE SEQUENCE [LARGE SCALE GENOMIC DNA]</scope>
    <source>
        <strain evidence="2">LSR1</strain>
    </source>
</reference>
<organism evidence="1 2">
    <name type="scientific">Acyrthosiphon pisum</name>
    <name type="common">Pea aphid</name>
    <dbReference type="NCBI Taxonomy" id="7029"/>
    <lineage>
        <taxon>Eukaryota</taxon>
        <taxon>Metazoa</taxon>
        <taxon>Ecdysozoa</taxon>
        <taxon>Arthropoda</taxon>
        <taxon>Hexapoda</taxon>
        <taxon>Insecta</taxon>
        <taxon>Pterygota</taxon>
        <taxon>Neoptera</taxon>
        <taxon>Paraneoptera</taxon>
        <taxon>Hemiptera</taxon>
        <taxon>Sternorrhyncha</taxon>
        <taxon>Aphidomorpha</taxon>
        <taxon>Aphidoidea</taxon>
        <taxon>Aphididae</taxon>
        <taxon>Macrosiphini</taxon>
        <taxon>Acyrthosiphon</taxon>
    </lineage>
</organism>
<protein>
    <submittedName>
        <fullName evidence="1">Uncharacterized protein</fullName>
    </submittedName>
</protein>